<comment type="caution">
    <text evidence="1">The sequence shown here is derived from an EMBL/GenBank/DDBJ whole genome shotgun (WGS) entry which is preliminary data.</text>
</comment>
<protein>
    <submittedName>
        <fullName evidence="1">Uncharacterized protein</fullName>
    </submittedName>
</protein>
<accession>A0A8H5M1E8</accession>
<gene>
    <name evidence="1" type="ORF">D9757_009389</name>
</gene>
<evidence type="ECO:0000313" key="1">
    <source>
        <dbReference type="EMBL" id="KAF5377735.1"/>
    </source>
</evidence>
<keyword evidence="2" id="KW-1185">Reference proteome</keyword>
<dbReference type="AlphaFoldDB" id="A0A8H5M1E8"/>
<name>A0A8H5M1E8_9AGAR</name>
<proteinExistence type="predicted"/>
<organism evidence="1 2">
    <name type="scientific">Collybiopsis confluens</name>
    <dbReference type="NCBI Taxonomy" id="2823264"/>
    <lineage>
        <taxon>Eukaryota</taxon>
        <taxon>Fungi</taxon>
        <taxon>Dikarya</taxon>
        <taxon>Basidiomycota</taxon>
        <taxon>Agaricomycotina</taxon>
        <taxon>Agaricomycetes</taxon>
        <taxon>Agaricomycetidae</taxon>
        <taxon>Agaricales</taxon>
        <taxon>Marasmiineae</taxon>
        <taxon>Omphalotaceae</taxon>
        <taxon>Collybiopsis</taxon>
    </lineage>
</organism>
<reference evidence="1 2" key="1">
    <citation type="journal article" date="2020" name="ISME J.">
        <title>Uncovering the hidden diversity of litter-decomposition mechanisms in mushroom-forming fungi.</title>
        <authorList>
            <person name="Floudas D."/>
            <person name="Bentzer J."/>
            <person name="Ahren D."/>
            <person name="Johansson T."/>
            <person name="Persson P."/>
            <person name="Tunlid A."/>
        </authorList>
    </citation>
    <scope>NUCLEOTIDE SEQUENCE [LARGE SCALE GENOMIC DNA]</scope>
    <source>
        <strain evidence="1 2">CBS 406.79</strain>
    </source>
</reference>
<evidence type="ECO:0000313" key="2">
    <source>
        <dbReference type="Proteomes" id="UP000518752"/>
    </source>
</evidence>
<dbReference type="EMBL" id="JAACJN010000082">
    <property type="protein sequence ID" value="KAF5377735.1"/>
    <property type="molecule type" value="Genomic_DNA"/>
</dbReference>
<dbReference type="Proteomes" id="UP000518752">
    <property type="component" value="Unassembled WGS sequence"/>
</dbReference>
<sequence length="122" mass="13208">MTIRPSSTIQRNPGSAGRHFSQSSFWMWMRTNYEKIPRGGMMLSPASVCVCHVNLLKLIIHGQDISPGALLDRYAAKGRGGEGRGGEGGGGHGMIIFWCSSGEAAELEGDEARFLEQWGPEA</sequence>